<dbReference type="OrthoDB" id="442087at2759"/>
<feature type="domain" description="J" evidence="2">
    <location>
        <begin position="6"/>
        <end position="81"/>
    </location>
</feature>
<gene>
    <name evidence="3" type="ORF">IFR04_010259</name>
</gene>
<proteinExistence type="predicted"/>
<sequence length="297" mass="33874">MSNERDYYEVLGIPQTDDQKLIRGAYRRLALIKHPDKNAGDPNPTAEFQLTGRNHEEDARRAREKMERAKKWSEKMKEWQGIESRLGSNIFETQRGIRRLRVAIYRIKFVDDIEKEREIAGRSRSEGIRRDAKSQKAKFEAEEQEEQKEAAKETARVEAARGKATKESQILEAQARSARLEKTASKARLKEGMARGERLAKARNFCGAIQLGNEMADEMCDINTQAEAAAKTMNSKERQHNGVSPWAEQSRFKFSNDHGVAPGTHCGHHTFFKLSGRHVCVGCAQVMTQFIFECQDC</sequence>
<evidence type="ECO:0000259" key="2">
    <source>
        <dbReference type="PROSITE" id="PS50076"/>
    </source>
</evidence>
<organism evidence="3 4">
    <name type="scientific">Cadophora malorum</name>
    <dbReference type="NCBI Taxonomy" id="108018"/>
    <lineage>
        <taxon>Eukaryota</taxon>
        <taxon>Fungi</taxon>
        <taxon>Dikarya</taxon>
        <taxon>Ascomycota</taxon>
        <taxon>Pezizomycotina</taxon>
        <taxon>Leotiomycetes</taxon>
        <taxon>Helotiales</taxon>
        <taxon>Ploettnerulaceae</taxon>
        <taxon>Cadophora</taxon>
    </lineage>
</organism>
<dbReference type="Proteomes" id="UP000664132">
    <property type="component" value="Unassembled WGS sequence"/>
</dbReference>
<dbReference type="AlphaFoldDB" id="A0A8H7TD28"/>
<reference evidence="3" key="1">
    <citation type="submission" date="2021-02" db="EMBL/GenBank/DDBJ databases">
        <title>Genome sequence Cadophora malorum strain M34.</title>
        <authorList>
            <person name="Stefanovic E."/>
            <person name="Vu D."/>
            <person name="Scully C."/>
            <person name="Dijksterhuis J."/>
            <person name="Roader J."/>
            <person name="Houbraken J."/>
        </authorList>
    </citation>
    <scope>NUCLEOTIDE SEQUENCE</scope>
    <source>
        <strain evidence="3">M34</strain>
    </source>
</reference>
<dbReference type="Pfam" id="PF00226">
    <property type="entry name" value="DnaJ"/>
    <property type="match status" value="1"/>
</dbReference>
<evidence type="ECO:0000313" key="4">
    <source>
        <dbReference type="Proteomes" id="UP000664132"/>
    </source>
</evidence>
<dbReference type="InterPro" id="IPR001623">
    <property type="entry name" value="DnaJ_domain"/>
</dbReference>
<dbReference type="SMART" id="SM00271">
    <property type="entry name" value="DnaJ"/>
    <property type="match status" value="1"/>
</dbReference>
<dbReference type="PROSITE" id="PS50076">
    <property type="entry name" value="DNAJ_2"/>
    <property type="match status" value="1"/>
</dbReference>
<accession>A0A8H7TD28</accession>
<protein>
    <recommendedName>
        <fullName evidence="2">J domain-containing protein</fullName>
    </recommendedName>
</protein>
<dbReference type="Gene3D" id="1.10.287.110">
    <property type="entry name" value="DnaJ domain"/>
    <property type="match status" value="1"/>
</dbReference>
<dbReference type="SUPFAM" id="SSF46565">
    <property type="entry name" value="Chaperone J-domain"/>
    <property type="match status" value="1"/>
</dbReference>
<name>A0A8H7TD28_9HELO</name>
<comment type="caution">
    <text evidence="3">The sequence shown here is derived from an EMBL/GenBank/DDBJ whole genome shotgun (WGS) entry which is preliminary data.</text>
</comment>
<dbReference type="InterPro" id="IPR036869">
    <property type="entry name" value="J_dom_sf"/>
</dbReference>
<dbReference type="EMBL" id="JAFJYH010000180">
    <property type="protein sequence ID" value="KAG4416616.1"/>
    <property type="molecule type" value="Genomic_DNA"/>
</dbReference>
<dbReference type="CDD" id="cd06257">
    <property type="entry name" value="DnaJ"/>
    <property type="match status" value="1"/>
</dbReference>
<evidence type="ECO:0000256" key="1">
    <source>
        <dbReference type="SAM" id="MobiDB-lite"/>
    </source>
</evidence>
<dbReference type="PRINTS" id="PR00625">
    <property type="entry name" value="JDOMAIN"/>
</dbReference>
<evidence type="ECO:0000313" key="3">
    <source>
        <dbReference type="EMBL" id="KAG4416616.1"/>
    </source>
</evidence>
<feature type="compositionally biased region" description="Basic and acidic residues" evidence="1">
    <location>
        <begin position="120"/>
        <end position="166"/>
    </location>
</feature>
<feature type="region of interest" description="Disordered" evidence="1">
    <location>
        <begin position="120"/>
        <end position="168"/>
    </location>
</feature>
<keyword evidence="4" id="KW-1185">Reference proteome</keyword>